<evidence type="ECO:0000313" key="2">
    <source>
        <dbReference type="EMBL" id="SVB42934.1"/>
    </source>
</evidence>
<dbReference type="EMBL" id="UINC01041534">
    <property type="protein sequence ID" value="SVB42934.1"/>
    <property type="molecule type" value="Genomic_DNA"/>
</dbReference>
<sequence length="262" mass="28796">MTQNKPPSKNIIISAAADGIGWSIASLSLDKGYNVYLSDINQKKIDEINEHPLINKKLFIDNVDAKNPDSVEKYFYSLKERIANIDSLINNVGIAGPTGPIESLSISDWRNTIDINLNSHFYFTKHSIPLLKNNKGGSIINISSTAGLFGLPLRTPYVASKWAVIGVTKSLAMELGEFNIRVNAICPGSVSGDRMKRVIEAKAKSTGVSEEELQKDYESMVSLKTFVSKEDIANMALFLLSNEAHKISGQVMTVDGNTERMN</sequence>
<organism evidence="2">
    <name type="scientific">marine metagenome</name>
    <dbReference type="NCBI Taxonomy" id="408172"/>
    <lineage>
        <taxon>unclassified sequences</taxon>
        <taxon>metagenomes</taxon>
        <taxon>ecological metagenomes</taxon>
    </lineage>
</organism>
<dbReference type="InterPro" id="IPR050259">
    <property type="entry name" value="SDR"/>
</dbReference>
<dbReference type="PROSITE" id="PS00061">
    <property type="entry name" value="ADH_SHORT"/>
    <property type="match status" value="1"/>
</dbReference>
<protein>
    <recommendedName>
        <fullName evidence="3">Short-chain dehydrogenase</fullName>
    </recommendedName>
</protein>
<dbReference type="SUPFAM" id="SSF51735">
    <property type="entry name" value="NAD(P)-binding Rossmann-fold domains"/>
    <property type="match status" value="1"/>
</dbReference>
<dbReference type="FunFam" id="3.40.50.720:FF:000084">
    <property type="entry name" value="Short-chain dehydrogenase reductase"/>
    <property type="match status" value="1"/>
</dbReference>
<evidence type="ECO:0008006" key="3">
    <source>
        <dbReference type="Google" id="ProtNLM"/>
    </source>
</evidence>
<dbReference type="Gene3D" id="3.40.50.720">
    <property type="entry name" value="NAD(P)-binding Rossmann-like Domain"/>
    <property type="match status" value="1"/>
</dbReference>
<reference evidence="2" key="1">
    <citation type="submission" date="2018-05" db="EMBL/GenBank/DDBJ databases">
        <authorList>
            <person name="Lanie J.A."/>
            <person name="Ng W.-L."/>
            <person name="Kazmierczak K.M."/>
            <person name="Andrzejewski T.M."/>
            <person name="Davidsen T.M."/>
            <person name="Wayne K.J."/>
            <person name="Tettelin H."/>
            <person name="Glass J.I."/>
            <person name="Rusch D."/>
            <person name="Podicherti R."/>
            <person name="Tsui H.-C.T."/>
            <person name="Winkler M.E."/>
        </authorList>
    </citation>
    <scope>NUCLEOTIDE SEQUENCE</scope>
</reference>
<dbReference type="PANTHER" id="PTHR42879">
    <property type="entry name" value="3-OXOACYL-(ACYL-CARRIER-PROTEIN) REDUCTASE"/>
    <property type="match status" value="1"/>
</dbReference>
<dbReference type="PRINTS" id="PR00081">
    <property type="entry name" value="GDHRDH"/>
</dbReference>
<dbReference type="Pfam" id="PF13561">
    <property type="entry name" value="adh_short_C2"/>
    <property type="match status" value="1"/>
</dbReference>
<evidence type="ECO:0000256" key="1">
    <source>
        <dbReference type="ARBA" id="ARBA00006484"/>
    </source>
</evidence>
<dbReference type="CDD" id="cd05233">
    <property type="entry name" value="SDR_c"/>
    <property type="match status" value="1"/>
</dbReference>
<name>A0A382DYG4_9ZZZZ</name>
<dbReference type="PANTHER" id="PTHR42879:SF2">
    <property type="entry name" value="3-OXOACYL-[ACYL-CARRIER-PROTEIN] REDUCTASE FABG"/>
    <property type="match status" value="1"/>
</dbReference>
<dbReference type="AlphaFoldDB" id="A0A382DYG4"/>
<accession>A0A382DYG4</accession>
<dbReference type="PRINTS" id="PR00080">
    <property type="entry name" value="SDRFAMILY"/>
</dbReference>
<dbReference type="InterPro" id="IPR036291">
    <property type="entry name" value="NAD(P)-bd_dom_sf"/>
</dbReference>
<proteinExistence type="inferred from homology"/>
<dbReference type="InterPro" id="IPR002347">
    <property type="entry name" value="SDR_fam"/>
</dbReference>
<comment type="similarity">
    <text evidence="1">Belongs to the short-chain dehydrogenases/reductases (SDR) family.</text>
</comment>
<dbReference type="GO" id="GO:0032787">
    <property type="term" value="P:monocarboxylic acid metabolic process"/>
    <property type="evidence" value="ECO:0007669"/>
    <property type="project" value="UniProtKB-ARBA"/>
</dbReference>
<gene>
    <name evidence="2" type="ORF">METZ01_LOCUS195788</name>
</gene>
<dbReference type="InterPro" id="IPR020904">
    <property type="entry name" value="Sc_DH/Rdtase_CS"/>
</dbReference>